<evidence type="ECO:0000313" key="4">
    <source>
        <dbReference type="Proteomes" id="UP000789390"/>
    </source>
</evidence>
<dbReference type="GO" id="GO:0002028">
    <property type="term" value="P:regulation of sodium ion transport"/>
    <property type="evidence" value="ECO:0007669"/>
    <property type="project" value="TreeGrafter"/>
</dbReference>
<sequence length="469" mass="52190">MAKRPVKKPEYPEESRICGLIFIFQLIAVLSAVSIVYLTVATYVPSIKAIASTFEEAPVICTTTLADDSVENCTWLSCFEWCLTKSSGLCMQIWVSVRQNGSELAFDQCQDRVEKSCSTDDLIPTHRHLCRKDQCENLLGLFNCTKGVCVNVTSSLTCNKFTNLGHTISLKQRINCQALDGFYTCTASYCMEILKPYSCDRRCSDMTVHDPQGSQIRNVIVVNNDRLVMAGCQGSVSDRPSGEVIWNPASDPGEILMISCTNINSSPTGQLSAMDCVNASLVPANYLKDNFSLPTLMTVYQNQTVTRRLPSSSHTGRQIPLESELTIYNRSKLLVNLEFCVNTLRDECREFFAIHGRDGRDLRSPARFPCYYTPDKNDSVITKFNRNKVIFDFALSAAVPGVLFVFSCSCLVLCTKIVGIGPDAHMQIMGFRRTAELKMEVNVEAELLPNDSSSNRNGKKHSSQQRPDG</sequence>
<dbReference type="OrthoDB" id="6349518at2759"/>
<organism evidence="3 4">
    <name type="scientific">Daphnia galeata</name>
    <dbReference type="NCBI Taxonomy" id="27404"/>
    <lineage>
        <taxon>Eukaryota</taxon>
        <taxon>Metazoa</taxon>
        <taxon>Ecdysozoa</taxon>
        <taxon>Arthropoda</taxon>
        <taxon>Crustacea</taxon>
        <taxon>Branchiopoda</taxon>
        <taxon>Diplostraca</taxon>
        <taxon>Cladocera</taxon>
        <taxon>Anomopoda</taxon>
        <taxon>Daphniidae</taxon>
        <taxon>Daphnia</taxon>
    </lineage>
</organism>
<evidence type="ECO:0000256" key="2">
    <source>
        <dbReference type="SAM" id="Phobius"/>
    </source>
</evidence>
<evidence type="ECO:0000313" key="3">
    <source>
        <dbReference type="EMBL" id="CAH0105313.1"/>
    </source>
</evidence>
<dbReference type="GO" id="GO:0005886">
    <property type="term" value="C:plasma membrane"/>
    <property type="evidence" value="ECO:0007669"/>
    <property type="project" value="TreeGrafter"/>
</dbReference>
<name>A0A8J2RQA8_9CRUS</name>
<reference evidence="3" key="1">
    <citation type="submission" date="2021-11" db="EMBL/GenBank/DDBJ databases">
        <authorList>
            <person name="Schell T."/>
        </authorList>
    </citation>
    <scope>NUCLEOTIDE SEQUENCE</scope>
    <source>
        <strain evidence="3">M5</strain>
    </source>
</reference>
<keyword evidence="4" id="KW-1185">Reference proteome</keyword>
<keyword evidence="2" id="KW-0812">Transmembrane</keyword>
<dbReference type="EMBL" id="CAKKLH010000179">
    <property type="protein sequence ID" value="CAH0105313.1"/>
    <property type="molecule type" value="Genomic_DNA"/>
</dbReference>
<dbReference type="Proteomes" id="UP000789390">
    <property type="component" value="Unassembled WGS sequence"/>
</dbReference>
<proteinExistence type="predicted"/>
<protein>
    <submittedName>
        <fullName evidence="3">Uncharacterized protein</fullName>
    </submittedName>
</protein>
<feature type="transmembrane region" description="Helical" evidence="2">
    <location>
        <begin position="20"/>
        <end position="44"/>
    </location>
</feature>
<accession>A0A8J2RQA8</accession>
<dbReference type="PANTHER" id="PTHR12335:SF3">
    <property type="entry name" value="IP11896P"/>
    <property type="match status" value="1"/>
</dbReference>
<keyword evidence="2" id="KW-0472">Membrane</keyword>
<comment type="caution">
    <text evidence="3">The sequence shown here is derived from an EMBL/GenBank/DDBJ whole genome shotgun (WGS) entry which is preliminary data.</text>
</comment>
<keyword evidence="2" id="KW-1133">Transmembrane helix</keyword>
<feature type="region of interest" description="Disordered" evidence="1">
    <location>
        <begin position="448"/>
        <end position="469"/>
    </location>
</feature>
<dbReference type="InterPro" id="IPR031578">
    <property type="entry name" value="TipE"/>
</dbReference>
<dbReference type="PANTHER" id="PTHR12335">
    <property type="entry name" value="TIPE PROTEIN TEMPERATURE-INDUCED PARALYTIC E"/>
    <property type="match status" value="1"/>
</dbReference>
<evidence type="ECO:0000256" key="1">
    <source>
        <dbReference type="SAM" id="MobiDB-lite"/>
    </source>
</evidence>
<dbReference type="GO" id="GO:0017080">
    <property type="term" value="F:sodium channel regulator activity"/>
    <property type="evidence" value="ECO:0007669"/>
    <property type="project" value="TreeGrafter"/>
</dbReference>
<gene>
    <name evidence="3" type="ORF">DGAL_LOCUS8333</name>
</gene>
<dbReference type="AlphaFoldDB" id="A0A8J2RQA8"/>